<dbReference type="GO" id="GO:0051377">
    <property type="term" value="F:mannose-ethanolamine phosphotransferase activity"/>
    <property type="evidence" value="ECO:0007669"/>
    <property type="project" value="TreeGrafter"/>
</dbReference>
<dbReference type="PANTHER" id="PTHR23071:SF1">
    <property type="entry name" value="GPI ETHANOLAMINE PHOSPHATE TRANSFERASE 3"/>
    <property type="match status" value="1"/>
</dbReference>
<dbReference type="EC" id="5.4.2.7" evidence="2"/>
<feature type="transmembrane region" description="Helical" evidence="1">
    <location>
        <begin position="600"/>
        <end position="619"/>
    </location>
</feature>
<dbReference type="eggNOG" id="KOG2126">
    <property type="taxonomic scope" value="Eukaryota"/>
</dbReference>
<dbReference type="PANTHER" id="PTHR23071">
    <property type="entry name" value="PHOSPHATIDYLINOSITOL GLYCAN"/>
    <property type="match status" value="1"/>
</dbReference>
<dbReference type="InterPro" id="IPR039524">
    <property type="entry name" value="PIGO/GPI13"/>
</dbReference>
<dbReference type="GO" id="GO:0008973">
    <property type="term" value="F:phosphopentomutase activity"/>
    <property type="evidence" value="ECO:0007669"/>
    <property type="project" value="UniProtKB-EC"/>
</dbReference>
<dbReference type="GO" id="GO:0016829">
    <property type="term" value="F:lyase activity"/>
    <property type="evidence" value="ECO:0007669"/>
    <property type="project" value="UniProtKB-KW"/>
</dbReference>
<organism evidence="2 3">
    <name type="scientific">Ichthyophthirius multifiliis</name>
    <name type="common">White spot disease agent</name>
    <name type="synonym">Ich</name>
    <dbReference type="NCBI Taxonomy" id="5932"/>
    <lineage>
        <taxon>Eukaryota</taxon>
        <taxon>Sar</taxon>
        <taxon>Alveolata</taxon>
        <taxon>Ciliophora</taxon>
        <taxon>Intramacronucleata</taxon>
        <taxon>Oligohymenophorea</taxon>
        <taxon>Hymenostomatida</taxon>
        <taxon>Ophryoglenina</taxon>
        <taxon>Ichthyophthirius</taxon>
    </lineage>
</organism>
<dbReference type="GO" id="GO:0005789">
    <property type="term" value="C:endoplasmic reticulum membrane"/>
    <property type="evidence" value="ECO:0007669"/>
    <property type="project" value="TreeGrafter"/>
</dbReference>
<proteinExistence type="predicted"/>
<feature type="transmembrane region" description="Helical" evidence="1">
    <location>
        <begin position="577"/>
        <end position="593"/>
    </location>
</feature>
<feature type="transmembrane region" description="Helical" evidence="1">
    <location>
        <begin position="427"/>
        <end position="448"/>
    </location>
</feature>
<feature type="transmembrane region" description="Helical" evidence="1">
    <location>
        <begin position="649"/>
        <end position="664"/>
    </location>
</feature>
<dbReference type="STRING" id="857967.G0QTF1"/>
<accession>G0QTF1</accession>
<dbReference type="InterPro" id="IPR002591">
    <property type="entry name" value="Phosphodiest/P_Trfase"/>
</dbReference>
<dbReference type="OrthoDB" id="272139at2759"/>
<keyword evidence="2" id="KW-0456">Lyase</keyword>
<feature type="transmembrane region" description="Helical" evidence="1">
    <location>
        <begin position="463"/>
        <end position="484"/>
    </location>
</feature>
<dbReference type="EC" id="4.3.2.2" evidence="2"/>
<dbReference type="OMA" id="QHRTERE"/>
<keyword evidence="1" id="KW-1133">Transmembrane helix</keyword>
<evidence type="ECO:0000313" key="2">
    <source>
        <dbReference type="EMBL" id="EGR31528.1"/>
    </source>
</evidence>
<dbReference type="Pfam" id="PF01663">
    <property type="entry name" value="Phosphodiest"/>
    <property type="match status" value="1"/>
</dbReference>
<reference evidence="2 3" key="1">
    <citation type="submission" date="2011-07" db="EMBL/GenBank/DDBJ databases">
        <authorList>
            <person name="Coyne R."/>
            <person name="Brami D."/>
            <person name="Johnson J."/>
            <person name="Hostetler J."/>
            <person name="Hannick L."/>
            <person name="Clark T."/>
            <person name="Cassidy-Hanley D."/>
            <person name="Inman J."/>
        </authorList>
    </citation>
    <scope>NUCLEOTIDE SEQUENCE [LARGE SCALE GENOMIC DNA]</scope>
    <source>
        <strain evidence="2 3">G5</strain>
    </source>
</reference>
<feature type="transmembrane region" description="Helical" evidence="1">
    <location>
        <begin position="395"/>
        <end position="415"/>
    </location>
</feature>
<dbReference type="EC" id="1.6.5.3" evidence="2"/>
<dbReference type="GO" id="GO:0006506">
    <property type="term" value="P:GPI anchor biosynthetic process"/>
    <property type="evidence" value="ECO:0007669"/>
    <property type="project" value="InterPro"/>
</dbReference>
<feature type="transmembrane region" description="Helical" evidence="1">
    <location>
        <begin position="521"/>
        <end position="541"/>
    </location>
</feature>
<dbReference type="Proteomes" id="UP000008983">
    <property type="component" value="Unassembled WGS sequence"/>
</dbReference>
<dbReference type="InParanoid" id="G0QTF1"/>
<dbReference type="RefSeq" id="XP_004035014.1">
    <property type="nucleotide sequence ID" value="XM_004034966.1"/>
</dbReference>
<keyword evidence="2" id="KW-0560">Oxidoreductase</keyword>
<feature type="transmembrane region" description="Helical" evidence="1">
    <location>
        <begin position="496"/>
        <end position="515"/>
    </location>
</feature>
<keyword evidence="2" id="KW-0413">Isomerase</keyword>
<dbReference type="InterPro" id="IPR017850">
    <property type="entry name" value="Alkaline_phosphatase_core_sf"/>
</dbReference>
<evidence type="ECO:0000256" key="1">
    <source>
        <dbReference type="SAM" id="Phobius"/>
    </source>
</evidence>
<evidence type="ECO:0000313" key="3">
    <source>
        <dbReference type="Proteomes" id="UP000008983"/>
    </source>
</evidence>
<dbReference type="GO" id="GO:0016491">
    <property type="term" value="F:oxidoreductase activity"/>
    <property type="evidence" value="ECO:0007669"/>
    <property type="project" value="UniProtKB-KW"/>
</dbReference>
<dbReference type="SUPFAM" id="SSF53649">
    <property type="entry name" value="Alkaline phosphatase-like"/>
    <property type="match status" value="1"/>
</dbReference>
<dbReference type="Gene3D" id="3.40.720.10">
    <property type="entry name" value="Alkaline Phosphatase, subunit A"/>
    <property type="match status" value="1"/>
</dbReference>
<keyword evidence="1" id="KW-0812">Transmembrane</keyword>
<protein>
    <submittedName>
        <fullName evidence="2">Phosphoethanolamine n-, putative</fullName>
        <ecNumber evidence="2">1.6.5.3</ecNumber>
        <ecNumber evidence="2">4.3.2.2</ecNumber>
        <ecNumber evidence="2">5.4.2.7</ecNumber>
    </submittedName>
</protein>
<name>G0QTF1_ICHMU</name>
<keyword evidence="3" id="KW-1185">Reference proteome</keyword>
<feature type="transmembrane region" description="Helical" evidence="1">
    <location>
        <begin position="773"/>
        <end position="798"/>
    </location>
</feature>
<gene>
    <name evidence="2" type="ORF">IMG5_107480</name>
</gene>
<feature type="transmembrane region" description="Helical" evidence="1">
    <location>
        <begin position="734"/>
        <end position="753"/>
    </location>
</feature>
<dbReference type="AlphaFoldDB" id="G0QTF1"/>
<sequence length="818" mass="97647">MFKKSPKLQNPPKKLYQKLIFLLFDGMPYEYINTNLTISQTQLDCRYHLKQFNLFTQLTTQQPQNSLLLRMNVDTAPLTSSRVISYMLGIGLPHLQWGILQNNQSEVRQEDNLLYQIKNSQNIKENYSFLNQWWYVPFPKVFQNDQYINKDHEGQANDQENEEALLKIKKLIVDDKFDMIFFHLENVDVEGHTLGIHQQNYAKQIQFVNNKTQEIINKMSNDTLFIALSDHGVAHNQDGGHYKCKQGDFVCSSFFFAYTKNGFVQRNQFLDEINNGEKLKEIDYTQIGSTISTLFGLQIPFLNSGWPLLEIYPKQMNLDGFKVRILEDNWRVLQQQIVLIKTLQNAQGKIDNYELIMHKHQQLKKNVGNLKNIIELQKEINQSINQFIQPFNIKMLNLALILSVLSLFINILIIFNKDLLLLQNQKFIQIIFDLSFFIISIGFLFYFLYNKWSLDNKEYKNEFLYFIIIIFGILTLKIIFNLLINEKNRVFVINQIKQNLFMIFSFLFFISKLIIFNYFAIIQLNALFLIFLVYFIILLIFNKQLQLILKIKNRFWFYYMILIQVYAQFLIQNYICNVFLAIIQVLLIIKKILKKNYSSNVILILILFLYLNLYLIYSLDFDETNLFLDYFLTVSLLIFIFSFFHIKNNTFIFICLYFLGQYYMNKQNIIFNEILSNFDIIKCLIWQFYLFNVNIVIPLMFNIKKEQQIQLQECQANISQQNNQSYFYNQYLKIFFKYSLGIIIDFILYQIYYLDGTINESYNVQMNNIICNYANSIFQTNMFVIISNLLIINVINFLNKKYISYNNYQQLDEEKQVK</sequence>
<dbReference type="EMBL" id="GL983849">
    <property type="protein sequence ID" value="EGR31528.1"/>
    <property type="molecule type" value="Genomic_DNA"/>
</dbReference>
<keyword evidence="1" id="KW-0472">Membrane</keyword>
<dbReference type="GeneID" id="14907653"/>